<dbReference type="Gene3D" id="3.90.850.10">
    <property type="entry name" value="Fumarylacetoacetase-like, C-terminal domain"/>
    <property type="match status" value="1"/>
</dbReference>
<dbReference type="Gene3D" id="2.30.30.370">
    <property type="entry name" value="FAH"/>
    <property type="match status" value="1"/>
</dbReference>
<feature type="domain" description="Fumarylacetoacetase-like C-terminal" evidence="3">
    <location>
        <begin position="74"/>
        <end position="248"/>
    </location>
</feature>
<dbReference type="PANTHER" id="PTHR42796:SF4">
    <property type="entry name" value="FUMARYLACETOACETATE HYDROLASE DOMAIN-CONTAINING PROTEIN 2A"/>
    <property type="match status" value="1"/>
</dbReference>
<dbReference type="Pfam" id="PF10370">
    <property type="entry name" value="Rv2993c-like_N"/>
    <property type="match status" value="1"/>
</dbReference>
<dbReference type="GO" id="GO:0044281">
    <property type="term" value="P:small molecule metabolic process"/>
    <property type="evidence" value="ECO:0007669"/>
    <property type="project" value="UniProtKB-ARBA"/>
</dbReference>
<evidence type="ECO:0000256" key="1">
    <source>
        <dbReference type="ARBA" id="ARBA00010211"/>
    </source>
</evidence>
<evidence type="ECO:0000259" key="3">
    <source>
        <dbReference type="Pfam" id="PF01557"/>
    </source>
</evidence>
<evidence type="ECO:0000256" key="2">
    <source>
        <dbReference type="ARBA" id="ARBA00022723"/>
    </source>
</evidence>
<proteinExistence type="inferred from homology"/>
<reference evidence="6" key="1">
    <citation type="submission" date="2016-11" db="EMBL/GenBank/DDBJ databases">
        <title>Actinomyces gypaetusis sp. nov. isolated from Gypaetus barbatus in Qinghai Tibet Plateau China.</title>
        <authorList>
            <person name="Meng X."/>
        </authorList>
    </citation>
    <scope>NUCLEOTIDE SEQUENCE [LARGE SCALE GENOMIC DNA]</scope>
    <source>
        <strain evidence="6">DSM 15383</strain>
    </source>
</reference>
<evidence type="ECO:0000259" key="4">
    <source>
        <dbReference type="Pfam" id="PF10370"/>
    </source>
</evidence>
<dbReference type="SUPFAM" id="SSF56529">
    <property type="entry name" value="FAH"/>
    <property type="match status" value="1"/>
</dbReference>
<dbReference type="AlphaFoldDB" id="A0A1Q5PP57"/>
<dbReference type="RefSeq" id="WP_075361603.1">
    <property type="nucleotide sequence ID" value="NZ_MPDM01000004.1"/>
</dbReference>
<dbReference type="InterPro" id="IPR036663">
    <property type="entry name" value="Fumarylacetoacetase_C_sf"/>
</dbReference>
<dbReference type="EMBL" id="MPDM01000004">
    <property type="protein sequence ID" value="OKL49364.1"/>
    <property type="molecule type" value="Genomic_DNA"/>
</dbReference>
<sequence>MRVLRFRVGNDIHYGVMEDGSHQVIILKGDPMYSAIEPSGQILDFDDIRLLSPVIPRSKVICAAPPANAFDPGVSLDFYLKPNTAVIGPDDPIVIPTWAESVAGRVRLAAVIKTMCKDLTEDQVDDAVFGWTIVNDVEAFTADGRQHNLAAHGFDTACPIGPWIVVNPELELDNLHYSESVNEEVVSTPRHSVLPFSPRAVVAAASQLTTLLPGDVVVSGCLSNPVNVRAQDRMECTIEGLGTLSNMVLSR</sequence>
<name>A0A1Q5PP57_9ACTO</name>
<dbReference type="Pfam" id="PF01557">
    <property type="entry name" value="FAA_hydrolase"/>
    <property type="match status" value="1"/>
</dbReference>
<dbReference type="Proteomes" id="UP000186465">
    <property type="component" value="Unassembled WGS sequence"/>
</dbReference>
<dbReference type="InterPro" id="IPR018833">
    <property type="entry name" value="Rv2993c-like_N"/>
</dbReference>
<dbReference type="OrthoDB" id="9805307at2"/>
<comment type="caution">
    <text evidence="5">The sequence shown here is derived from an EMBL/GenBank/DDBJ whole genome shotgun (WGS) entry which is preliminary data.</text>
</comment>
<dbReference type="PANTHER" id="PTHR42796">
    <property type="entry name" value="FUMARYLACETOACETATE HYDROLASE DOMAIN-CONTAINING PROTEIN 2A-RELATED"/>
    <property type="match status" value="1"/>
</dbReference>
<keyword evidence="6" id="KW-1185">Reference proteome</keyword>
<dbReference type="InterPro" id="IPR011234">
    <property type="entry name" value="Fumarylacetoacetase-like_C"/>
</dbReference>
<accession>A0A1Q5PP57</accession>
<feature type="domain" description="Rv2993c-like N-terminal" evidence="4">
    <location>
        <begin position="1"/>
        <end position="53"/>
    </location>
</feature>
<dbReference type="GO" id="GO:0046872">
    <property type="term" value="F:metal ion binding"/>
    <property type="evidence" value="ECO:0007669"/>
    <property type="project" value="UniProtKB-KW"/>
</dbReference>
<dbReference type="GO" id="GO:0003824">
    <property type="term" value="F:catalytic activity"/>
    <property type="evidence" value="ECO:0007669"/>
    <property type="project" value="InterPro"/>
</dbReference>
<comment type="similarity">
    <text evidence="1">Belongs to the FAH family.</text>
</comment>
<evidence type="ECO:0000313" key="5">
    <source>
        <dbReference type="EMBL" id="OKL49364.1"/>
    </source>
</evidence>
<gene>
    <name evidence="5" type="ORF">BM477_05165</name>
</gene>
<organism evidence="5 6">
    <name type="scientific">Boudabousia marimammalium</name>
    <dbReference type="NCBI Taxonomy" id="156892"/>
    <lineage>
        <taxon>Bacteria</taxon>
        <taxon>Bacillati</taxon>
        <taxon>Actinomycetota</taxon>
        <taxon>Actinomycetes</taxon>
        <taxon>Actinomycetales</taxon>
        <taxon>Actinomycetaceae</taxon>
        <taxon>Boudabousia</taxon>
    </lineage>
</organism>
<dbReference type="STRING" id="156892.BM477_05165"/>
<protein>
    <recommendedName>
        <fullName evidence="7">2-hydroxyhepta-2,4-diene-1,7-dioate isomerase</fullName>
    </recommendedName>
</protein>
<evidence type="ECO:0008006" key="7">
    <source>
        <dbReference type="Google" id="ProtNLM"/>
    </source>
</evidence>
<keyword evidence="2" id="KW-0479">Metal-binding</keyword>
<dbReference type="InterPro" id="IPR051121">
    <property type="entry name" value="FAH"/>
</dbReference>
<evidence type="ECO:0000313" key="6">
    <source>
        <dbReference type="Proteomes" id="UP000186465"/>
    </source>
</evidence>